<evidence type="ECO:0000313" key="1">
    <source>
        <dbReference type="EMBL" id="KAI3680973.1"/>
    </source>
</evidence>
<organism evidence="1 2">
    <name type="scientific">Arctium lappa</name>
    <name type="common">Greater burdock</name>
    <name type="synonym">Lappa major</name>
    <dbReference type="NCBI Taxonomy" id="4217"/>
    <lineage>
        <taxon>Eukaryota</taxon>
        <taxon>Viridiplantae</taxon>
        <taxon>Streptophyta</taxon>
        <taxon>Embryophyta</taxon>
        <taxon>Tracheophyta</taxon>
        <taxon>Spermatophyta</taxon>
        <taxon>Magnoliopsida</taxon>
        <taxon>eudicotyledons</taxon>
        <taxon>Gunneridae</taxon>
        <taxon>Pentapetalae</taxon>
        <taxon>asterids</taxon>
        <taxon>campanulids</taxon>
        <taxon>Asterales</taxon>
        <taxon>Asteraceae</taxon>
        <taxon>Carduoideae</taxon>
        <taxon>Cardueae</taxon>
        <taxon>Arctiinae</taxon>
        <taxon>Arctium</taxon>
    </lineage>
</organism>
<name>A0ACB8Y7C6_ARCLA</name>
<accession>A0ACB8Y7C6</accession>
<protein>
    <submittedName>
        <fullName evidence="1">Uncharacterized protein</fullName>
    </submittedName>
</protein>
<reference evidence="2" key="1">
    <citation type="journal article" date="2022" name="Mol. Ecol. Resour.">
        <title>The genomes of chicory, endive, great burdock and yacon provide insights into Asteraceae palaeo-polyploidization history and plant inulin production.</title>
        <authorList>
            <person name="Fan W."/>
            <person name="Wang S."/>
            <person name="Wang H."/>
            <person name="Wang A."/>
            <person name="Jiang F."/>
            <person name="Liu H."/>
            <person name="Zhao H."/>
            <person name="Xu D."/>
            <person name="Zhang Y."/>
        </authorList>
    </citation>
    <scope>NUCLEOTIDE SEQUENCE [LARGE SCALE GENOMIC DNA]</scope>
    <source>
        <strain evidence="2">cv. Niubang</strain>
    </source>
</reference>
<keyword evidence="2" id="KW-1185">Reference proteome</keyword>
<evidence type="ECO:0000313" key="2">
    <source>
        <dbReference type="Proteomes" id="UP001055879"/>
    </source>
</evidence>
<sequence length="169" mass="19304">MAERGMLPEFFAKRSRYETPSIGILFSASGVILLSQLSFREIVAAEIFLYCFGMILKFIAFVRLRIKYPDVTRLQDTGEEGFGSRDRSFSLSWIKLRLMHFGGIYMRLDVVFVFTEMVGRRWSLPEAGEVSSQQWWLPEAGGISSRRCWLPEAGGRRPEGYQAGDGDQN</sequence>
<reference evidence="1 2" key="2">
    <citation type="journal article" date="2022" name="Mol. Ecol. Resour.">
        <title>The genomes of chicory, endive, great burdock and yacon provide insights into Asteraceae paleo-polyploidization history and plant inulin production.</title>
        <authorList>
            <person name="Fan W."/>
            <person name="Wang S."/>
            <person name="Wang H."/>
            <person name="Wang A."/>
            <person name="Jiang F."/>
            <person name="Liu H."/>
            <person name="Zhao H."/>
            <person name="Xu D."/>
            <person name="Zhang Y."/>
        </authorList>
    </citation>
    <scope>NUCLEOTIDE SEQUENCE [LARGE SCALE GENOMIC DNA]</scope>
    <source>
        <strain evidence="2">cv. Niubang</strain>
    </source>
</reference>
<dbReference type="Proteomes" id="UP001055879">
    <property type="component" value="Linkage Group LG13"/>
</dbReference>
<gene>
    <name evidence="1" type="ORF">L6452_35753</name>
</gene>
<dbReference type="EMBL" id="CM042059">
    <property type="protein sequence ID" value="KAI3680973.1"/>
    <property type="molecule type" value="Genomic_DNA"/>
</dbReference>
<proteinExistence type="predicted"/>
<comment type="caution">
    <text evidence="1">The sequence shown here is derived from an EMBL/GenBank/DDBJ whole genome shotgun (WGS) entry which is preliminary data.</text>
</comment>